<sequence>MKLKDVAQRLPQELFMQIAERLLEAVGSERYTSVLSGMALVCRAWDQLCRPRRLQLVRILWMADFKRSCDIFAQSSARTSLVKTLQVGPIDTPLSGTDKAPSLELLLSSALVYSMRNIQTISWNALDLGSASPMAGVTLQCPVPPRIHAALPALLRPLAQLTTLRISNKTFKSLGLLLRALHAPRALHTLILENVRVPPLVGQLRWPISGWSTLRRIELRRSFVPIEAVGMIVQLVFSPQELLAHLNTTLQSANDQPTMPEQIITVVAKIFRVLVASYFTNQNGVSLDITTMPACEQGMPGVCTDFTLLDVHQSEQKVLLKCSLYISSAHVPVRSNRTLIRVTSTFYRGFAPTPLVEDHSFRTLLMDLDSTIFGFAETYTRELRIATDLQCILRFHGLYHVRVDELRTAIPQLMPQIGSRGRIQVGSAAPSTSGSTVAKSAAKSPVLPSSLVQRIIDHLDAHHSLHTASLVCRSWVPLASPHLLRRVTLYCTKRLDWSMRYDKREQTWHWHQGFFKLADQSARLRRHVREIAIAISSSPIPTSVIGCIISTFSHLEYLYLPGNIHPTSGPPMAATPVKFCGTLHLSRCSTLTLLASILPGLSSVRCLHLTQTYQGSRHVMPQLVPFSMASIQELILQDICDIHLLFGLPPTAFKKLTLIGVQDWAKLGLSIDQPGMQGLRVRVGLPLILAHSPRALGTYDSS</sequence>
<feature type="domain" description="F-box" evidence="1">
    <location>
        <begin position="447"/>
        <end position="475"/>
    </location>
</feature>
<reference evidence="2 3" key="1">
    <citation type="journal article" date="2012" name="BMC Genomics">
        <title>Comparative genomics of the white-rot fungi, Phanerochaete carnosa and P. chrysosporium, to elucidate the genetic basis of the distinct wood types they colonize.</title>
        <authorList>
            <person name="Suzuki H."/>
            <person name="MacDonald J."/>
            <person name="Syed K."/>
            <person name="Salamov A."/>
            <person name="Hori C."/>
            <person name="Aerts A."/>
            <person name="Henrissat B."/>
            <person name="Wiebenga A."/>
            <person name="vanKuyk P.A."/>
            <person name="Barry K."/>
            <person name="Lindquist E."/>
            <person name="LaButti K."/>
            <person name="Lapidus A."/>
            <person name="Lucas S."/>
            <person name="Coutinho P."/>
            <person name="Gong Y."/>
            <person name="Samejima M."/>
            <person name="Mahadevan R."/>
            <person name="Abou-Zaid M."/>
            <person name="de Vries R.P."/>
            <person name="Igarashi K."/>
            <person name="Yadav J.S."/>
            <person name="Grigoriev I.V."/>
            <person name="Master E.R."/>
        </authorList>
    </citation>
    <scope>NUCLEOTIDE SEQUENCE [LARGE SCALE GENOMIC DNA]</scope>
    <source>
        <strain evidence="2 3">HHB-10118-sp</strain>
    </source>
</reference>
<dbReference type="SUPFAM" id="SSF52058">
    <property type="entry name" value="L domain-like"/>
    <property type="match status" value="1"/>
</dbReference>
<evidence type="ECO:0000313" key="2">
    <source>
        <dbReference type="EMBL" id="EKM51887.1"/>
    </source>
</evidence>
<dbReference type="AlphaFoldDB" id="K5WNK5"/>
<dbReference type="Gene3D" id="3.80.10.10">
    <property type="entry name" value="Ribonuclease Inhibitor"/>
    <property type="match status" value="1"/>
</dbReference>
<dbReference type="SUPFAM" id="SSF81383">
    <property type="entry name" value="F-box domain"/>
    <property type="match status" value="1"/>
</dbReference>
<organism evidence="2 3">
    <name type="scientific">Phanerochaete carnosa (strain HHB-10118-sp)</name>
    <name type="common">White-rot fungus</name>
    <name type="synonym">Peniophora carnosa</name>
    <dbReference type="NCBI Taxonomy" id="650164"/>
    <lineage>
        <taxon>Eukaryota</taxon>
        <taxon>Fungi</taxon>
        <taxon>Dikarya</taxon>
        <taxon>Basidiomycota</taxon>
        <taxon>Agaricomycotina</taxon>
        <taxon>Agaricomycetes</taxon>
        <taxon>Polyporales</taxon>
        <taxon>Phanerochaetaceae</taxon>
        <taxon>Phanerochaete</taxon>
    </lineage>
</organism>
<dbReference type="HOGENOM" id="CLU_392825_0_0_1"/>
<gene>
    <name evidence="2" type="ORF">PHACADRAFT_212505</name>
</gene>
<accession>K5WNK5</accession>
<dbReference type="Proteomes" id="UP000008370">
    <property type="component" value="Unassembled WGS sequence"/>
</dbReference>
<dbReference type="InParanoid" id="K5WNK5"/>
<evidence type="ECO:0000259" key="1">
    <source>
        <dbReference type="Pfam" id="PF00646"/>
    </source>
</evidence>
<name>K5WNK5_PHACS</name>
<dbReference type="GeneID" id="18913240"/>
<protein>
    <recommendedName>
        <fullName evidence="1">F-box domain-containing protein</fullName>
    </recommendedName>
</protein>
<dbReference type="EMBL" id="JH930476">
    <property type="protein sequence ID" value="EKM51887.1"/>
    <property type="molecule type" value="Genomic_DNA"/>
</dbReference>
<dbReference type="InterPro" id="IPR001810">
    <property type="entry name" value="F-box_dom"/>
</dbReference>
<dbReference type="CDD" id="cd09917">
    <property type="entry name" value="F-box_SF"/>
    <property type="match status" value="1"/>
</dbReference>
<dbReference type="KEGG" id="pco:PHACADRAFT_212505"/>
<keyword evidence="3" id="KW-1185">Reference proteome</keyword>
<dbReference type="InterPro" id="IPR036047">
    <property type="entry name" value="F-box-like_dom_sf"/>
</dbReference>
<evidence type="ECO:0000313" key="3">
    <source>
        <dbReference type="Proteomes" id="UP000008370"/>
    </source>
</evidence>
<dbReference type="Pfam" id="PF00646">
    <property type="entry name" value="F-box"/>
    <property type="match status" value="1"/>
</dbReference>
<proteinExistence type="predicted"/>
<dbReference type="RefSeq" id="XP_007399680.1">
    <property type="nucleotide sequence ID" value="XM_007399618.1"/>
</dbReference>
<dbReference type="InterPro" id="IPR032675">
    <property type="entry name" value="LRR_dom_sf"/>
</dbReference>
<dbReference type="OrthoDB" id="3048163at2759"/>